<feature type="compositionally biased region" description="Low complexity" evidence="1">
    <location>
        <begin position="176"/>
        <end position="192"/>
    </location>
</feature>
<feature type="compositionally biased region" description="Basic residues" evidence="1">
    <location>
        <begin position="162"/>
        <end position="174"/>
    </location>
</feature>
<accession>A0AAE0XKS8</accession>
<evidence type="ECO:0000256" key="1">
    <source>
        <dbReference type="SAM" id="MobiDB-lite"/>
    </source>
</evidence>
<proteinExistence type="predicted"/>
<dbReference type="Proteomes" id="UP001270362">
    <property type="component" value="Unassembled WGS sequence"/>
</dbReference>
<feature type="compositionally biased region" description="Basic residues" evidence="1">
    <location>
        <begin position="277"/>
        <end position="293"/>
    </location>
</feature>
<feature type="region of interest" description="Disordered" evidence="1">
    <location>
        <begin position="160"/>
        <end position="192"/>
    </location>
</feature>
<comment type="caution">
    <text evidence="2">The sequence shown here is derived from an EMBL/GenBank/DDBJ whole genome shotgun (WGS) entry which is preliminary data.</text>
</comment>
<organism evidence="2 3">
    <name type="scientific">Podospora appendiculata</name>
    <dbReference type="NCBI Taxonomy" id="314037"/>
    <lineage>
        <taxon>Eukaryota</taxon>
        <taxon>Fungi</taxon>
        <taxon>Dikarya</taxon>
        <taxon>Ascomycota</taxon>
        <taxon>Pezizomycotina</taxon>
        <taxon>Sordariomycetes</taxon>
        <taxon>Sordariomycetidae</taxon>
        <taxon>Sordariales</taxon>
        <taxon>Podosporaceae</taxon>
        <taxon>Podospora</taxon>
    </lineage>
</organism>
<name>A0AAE0XKS8_9PEZI</name>
<feature type="compositionally biased region" description="Basic residues" evidence="1">
    <location>
        <begin position="242"/>
        <end position="253"/>
    </location>
</feature>
<dbReference type="AlphaFoldDB" id="A0AAE0XKS8"/>
<protein>
    <submittedName>
        <fullName evidence="2">Uncharacterized protein</fullName>
    </submittedName>
</protein>
<reference evidence="2" key="1">
    <citation type="journal article" date="2023" name="Mol. Phylogenet. Evol.">
        <title>Genome-scale phylogeny and comparative genomics of the fungal order Sordariales.</title>
        <authorList>
            <person name="Hensen N."/>
            <person name="Bonometti L."/>
            <person name="Westerberg I."/>
            <person name="Brannstrom I.O."/>
            <person name="Guillou S."/>
            <person name="Cros-Aarteil S."/>
            <person name="Calhoun S."/>
            <person name="Haridas S."/>
            <person name="Kuo A."/>
            <person name="Mondo S."/>
            <person name="Pangilinan J."/>
            <person name="Riley R."/>
            <person name="LaButti K."/>
            <person name="Andreopoulos B."/>
            <person name="Lipzen A."/>
            <person name="Chen C."/>
            <person name="Yan M."/>
            <person name="Daum C."/>
            <person name="Ng V."/>
            <person name="Clum A."/>
            <person name="Steindorff A."/>
            <person name="Ohm R.A."/>
            <person name="Martin F."/>
            <person name="Silar P."/>
            <person name="Natvig D.O."/>
            <person name="Lalanne C."/>
            <person name="Gautier V."/>
            <person name="Ament-Velasquez S.L."/>
            <person name="Kruys A."/>
            <person name="Hutchinson M.I."/>
            <person name="Powell A.J."/>
            <person name="Barry K."/>
            <person name="Miller A.N."/>
            <person name="Grigoriev I.V."/>
            <person name="Debuchy R."/>
            <person name="Gladieux P."/>
            <person name="Hiltunen Thoren M."/>
            <person name="Johannesson H."/>
        </authorList>
    </citation>
    <scope>NUCLEOTIDE SEQUENCE</scope>
    <source>
        <strain evidence="2">CBS 314.62</strain>
    </source>
</reference>
<gene>
    <name evidence="2" type="ORF">B0T22DRAFT_454003</name>
</gene>
<keyword evidence="3" id="KW-1185">Reference proteome</keyword>
<feature type="compositionally biased region" description="Basic residues" evidence="1">
    <location>
        <begin position="88"/>
        <end position="105"/>
    </location>
</feature>
<dbReference type="EMBL" id="JAULSO010000001">
    <property type="protein sequence ID" value="KAK3694986.1"/>
    <property type="molecule type" value="Genomic_DNA"/>
</dbReference>
<feature type="region of interest" description="Disordered" evidence="1">
    <location>
        <begin position="233"/>
        <end position="296"/>
    </location>
</feature>
<reference evidence="2" key="2">
    <citation type="submission" date="2023-06" db="EMBL/GenBank/DDBJ databases">
        <authorList>
            <consortium name="Lawrence Berkeley National Laboratory"/>
            <person name="Haridas S."/>
            <person name="Hensen N."/>
            <person name="Bonometti L."/>
            <person name="Westerberg I."/>
            <person name="Brannstrom I.O."/>
            <person name="Guillou S."/>
            <person name="Cros-Aarteil S."/>
            <person name="Calhoun S."/>
            <person name="Kuo A."/>
            <person name="Mondo S."/>
            <person name="Pangilinan J."/>
            <person name="Riley R."/>
            <person name="Labutti K."/>
            <person name="Andreopoulos B."/>
            <person name="Lipzen A."/>
            <person name="Chen C."/>
            <person name="Yanf M."/>
            <person name="Daum C."/>
            <person name="Ng V."/>
            <person name="Clum A."/>
            <person name="Steindorff A."/>
            <person name="Ohm R."/>
            <person name="Martin F."/>
            <person name="Silar P."/>
            <person name="Natvig D."/>
            <person name="Lalanne C."/>
            <person name="Gautier V."/>
            <person name="Ament-Velasquez S.L."/>
            <person name="Kruys A."/>
            <person name="Hutchinson M.I."/>
            <person name="Powell A.J."/>
            <person name="Barry K."/>
            <person name="Miller A.N."/>
            <person name="Grigoriev I.V."/>
            <person name="Debuchy R."/>
            <person name="Gladieux P."/>
            <person name="Thoren M.H."/>
            <person name="Johannesson H."/>
        </authorList>
    </citation>
    <scope>NUCLEOTIDE SEQUENCE</scope>
    <source>
        <strain evidence="2">CBS 314.62</strain>
    </source>
</reference>
<evidence type="ECO:0000313" key="3">
    <source>
        <dbReference type="Proteomes" id="UP001270362"/>
    </source>
</evidence>
<sequence>MITMTMTMLPPLRPLRPRLSSQLAQHSWSTSTLSSLMRRRAKNQSRSALQLPRRGRNHWMHQSQRRLAPRRVLVLLSRSQISKTQLPRSKKKTGPCRVSPRRARRPKADAIIREMTRSTFRLPVHSPTRSSASLTLLLLYQSLYQSSPPLPWLQRRLGFRQARQKRPRRTRKKAFSLNLGSQNRSQSQSQLRINIGLPLKTSSALRMNYSCGRRKTELHRLFLSNSRRSSRRRWSGLQALPRKARKRRAKRRSPGLSRPSLFQTRLRPCLRSDRAPPKPRRRPRKSSMRHRQSLHLGPLRLRPRPFRWMSLFSSNPSMSRRQIDLLRWKLCMENSTMFYLANGQVCLCRTGRLSSDNRLPPSMRNLPISSPSSHSLMCPPLAAKNCQLLRRLHTMHLLPMSLPWSSANNRL</sequence>
<feature type="region of interest" description="Disordered" evidence="1">
    <location>
        <begin position="83"/>
        <end position="106"/>
    </location>
</feature>
<evidence type="ECO:0000313" key="2">
    <source>
        <dbReference type="EMBL" id="KAK3694986.1"/>
    </source>
</evidence>